<name>A0A0N8PN64_9GAMM</name>
<dbReference type="HAMAP" id="MF_02079">
    <property type="entry name" value="PGT_RodA"/>
    <property type="match status" value="1"/>
</dbReference>
<dbReference type="UniPathway" id="UPA00219"/>
<dbReference type="InterPro" id="IPR011923">
    <property type="entry name" value="RodA/MrdB"/>
</dbReference>
<feature type="transmembrane region" description="Helical" evidence="6">
    <location>
        <begin position="165"/>
        <end position="192"/>
    </location>
</feature>
<evidence type="ECO:0000256" key="6">
    <source>
        <dbReference type="HAMAP-Rule" id="MF_02079"/>
    </source>
</evidence>
<dbReference type="AlphaFoldDB" id="A0A0N8PN64"/>
<evidence type="ECO:0000256" key="2">
    <source>
        <dbReference type="ARBA" id="ARBA00022692"/>
    </source>
</evidence>
<keyword evidence="6" id="KW-0961">Cell wall biogenesis/degradation</keyword>
<feature type="transmembrane region" description="Helical" evidence="6">
    <location>
        <begin position="268"/>
        <end position="289"/>
    </location>
</feature>
<dbReference type="GO" id="GO:0009252">
    <property type="term" value="P:peptidoglycan biosynthetic process"/>
    <property type="evidence" value="ECO:0007669"/>
    <property type="project" value="UniProtKB-UniRule"/>
</dbReference>
<comment type="catalytic activity">
    <reaction evidence="6">
        <text>[GlcNAc-(1-&gt;4)-Mur2Ac(oyl-L-Ala-gamma-D-Glu-L-Lys-D-Ala-D-Ala)](n)-di-trans,octa-cis-undecaprenyl diphosphate + beta-D-GlcNAc-(1-&gt;4)-Mur2Ac(oyl-L-Ala-gamma-D-Glu-L-Lys-D-Ala-D-Ala)-di-trans,octa-cis-undecaprenyl diphosphate = [GlcNAc-(1-&gt;4)-Mur2Ac(oyl-L-Ala-gamma-D-Glu-L-Lys-D-Ala-D-Ala)](n+1)-di-trans,octa-cis-undecaprenyl diphosphate + di-trans,octa-cis-undecaprenyl diphosphate + H(+)</text>
        <dbReference type="Rhea" id="RHEA:23708"/>
        <dbReference type="Rhea" id="RHEA-COMP:9602"/>
        <dbReference type="Rhea" id="RHEA-COMP:9603"/>
        <dbReference type="ChEBI" id="CHEBI:15378"/>
        <dbReference type="ChEBI" id="CHEBI:58405"/>
        <dbReference type="ChEBI" id="CHEBI:60033"/>
        <dbReference type="ChEBI" id="CHEBI:78435"/>
        <dbReference type="EC" id="2.4.99.28"/>
    </reaction>
</comment>
<feature type="transmembrane region" description="Helical" evidence="6">
    <location>
        <begin position="332"/>
        <end position="355"/>
    </location>
</feature>
<keyword evidence="2 6" id="KW-0812">Transmembrane</keyword>
<dbReference type="PANTHER" id="PTHR30474">
    <property type="entry name" value="CELL CYCLE PROTEIN"/>
    <property type="match status" value="1"/>
</dbReference>
<keyword evidence="6" id="KW-0808">Transferase</keyword>
<dbReference type="GO" id="GO:0051301">
    <property type="term" value="P:cell division"/>
    <property type="evidence" value="ECO:0007669"/>
    <property type="project" value="InterPro"/>
</dbReference>
<dbReference type="GO" id="GO:0008955">
    <property type="term" value="F:peptidoglycan glycosyltransferase activity"/>
    <property type="evidence" value="ECO:0007669"/>
    <property type="project" value="UniProtKB-UniRule"/>
</dbReference>
<dbReference type="GO" id="GO:0005886">
    <property type="term" value="C:plasma membrane"/>
    <property type="evidence" value="ECO:0007669"/>
    <property type="project" value="UniProtKB-SubCell"/>
</dbReference>
<evidence type="ECO:0000256" key="4">
    <source>
        <dbReference type="ARBA" id="ARBA00022989"/>
    </source>
</evidence>
<dbReference type="RefSeq" id="WP_054965645.1">
    <property type="nucleotide sequence ID" value="NZ_FMUN01000006.1"/>
</dbReference>
<feature type="transmembrane region" description="Helical" evidence="6">
    <location>
        <begin position="74"/>
        <end position="91"/>
    </location>
</feature>
<reference evidence="8" key="1">
    <citation type="submission" date="2016-10" db="EMBL/GenBank/DDBJ databases">
        <authorList>
            <person name="Varghese N."/>
        </authorList>
    </citation>
    <scope>NUCLEOTIDE SEQUENCE [LARGE SCALE GENOMIC DNA]</scope>
    <source>
        <strain evidence="8">HL 19</strain>
    </source>
</reference>
<dbReference type="InterPro" id="IPR001182">
    <property type="entry name" value="FtsW/RodA"/>
</dbReference>
<feature type="transmembrane region" description="Helical" evidence="6">
    <location>
        <begin position="301"/>
        <end position="320"/>
    </location>
</feature>
<feature type="transmembrane region" description="Helical" evidence="6">
    <location>
        <begin position="48"/>
        <end position="68"/>
    </location>
</feature>
<evidence type="ECO:0000256" key="5">
    <source>
        <dbReference type="ARBA" id="ARBA00023136"/>
    </source>
</evidence>
<keyword evidence="8" id="KW-1185">Reference proteome</keyword>
<feature type="transmembrane region" description="Helical" evidence="6">
    <location>
        <begin position="136"/>
        <end position="153"/>
    </location>
</feature>
<dbReference type="GO" id="GO:0015648">
    <property type="term" value="F:lipid-linked peptidoglycan transporter activity"/>
    <property type="evidence" value="ECO:0007669"/>
    <property type="project" value="TreeGrafter"/>
</dbReference>
<dbReference type="EMBL" id="FMUN01000006">
    <property type="protein sequence ID" value="SCY48131.1"/>
    <property type="molecule type" value="Genomic_DNA"/>
</dbReference>
<keyword evidence="5 6" id="KW-0472">Membrane</keyword>
<keyword evidence="6" id="KW-0328">Glycosyltransferase</keyword>
<evidence type="ECO:0000313" key="7">
    <source>
        <dbReference type="EMBL" id="SCY48131.1"/>
    </source>
</evidence>
<dbReference type="PANTHER" id="PTHR30474:SF1">
    <property type="entry name" value="PEPTIDOGLYCAN GLYCOSYLTRANSFERASE MRDB"/>
    <property type="match status" value="1"/>
</dbReference>
<keyword evidence="6" id="KW-0573">Peptidoglycan synthesis</keyword>
<evidence type="ECO:0000313" key="8">
    <source>
        <dbReference type="Proteomes" id="UP000183104"/>
    </source>
</evidence>
<comment type="pathway">
    <text evidence="6">Cell wall biogenesis; peptidoglycan biosynthesis.</text>
</comment>
<evidence type="ECO:0000256" key="3">
    <source>
        <dbReference type="ARBA" id="ARBA00022960"/>
    </source>
</evidence>
<keyword evidence="3 6" id="KW-0133">Cell shape</keyword>
<proteinExistence type="inferred from homology"/>
<dbReference type="Pfam" id="PF01098">
    <property type="entry name" value="FTSW_RODA_SPOVE"/>
    <property type="match status" value="1"/>
</dbReference>
<dbReference type="GO" id="GO:0008360">
    <property type="term" value="P:regulation of cell shape"/>
    <property type="evidence" value="ECO:0007669"/>
    <property type="project" value="UniProtKB-KW"/>
</dbReference>
<comment type="subcellular location">
    <subcellularLocation>
        <location evidence="6">Cell inner membrane</location>
        <topology evidence="6">Multi-pass membrane protein</topology>
    </subcellularLocation>
    <subcellularLocation>
        <location evidence="1">Membrane</location>
        <topology evidence="1">Multi-pass membrane protein</topology>
    </subcellularLocation>
</comment>
<dbReference type="Proteomes" id="UP000183104">
    <property type="component" value="Unassembled WGS sequence"/>
</dbReference>
<evidence type="ECO:0000256" key="1">
    <source>
        <dbReference type="ARBA" id="ARBA00004141"/>
    </source>
</evidence>
<comment type="similarity">
    <text evidence="6">Belongs to the SEDS family. MrdB/RodA subfamily.</text>
</comment>
<keyword evidence="6" id="KW-1003">Cell membrane</keyword>
<comment type="function">
    <text evidence="6">Peptidoglycan polymerase that is essential for cell wall elongation.</text>
</comment>
<organism evidence="7 8">
    <name type="scientific">Thiohalorhabdus denitrificans</name>
    <dbReference type="NCBI Taxonomy" id="381306"/>
    <lineage>
        <taxon>Bacteria</taxon>
        <taxon>Pseudomonadati</taxon>
        <taxon>Pseudomonadota</taxon>
        <taxon>Gammaproteobacteria</taxon>
        <taxon>Thiohalorhabdales</taxon>
        <taxon>Thiohalorhabdaceae</taxon>
        <taxon>Thiohalorhabdus</taxon>
    </lineage>
</organism>
<gene>
    <name evidence="6" type="primary">mrdB</name>
    <name evidence="6" type="synonym">rodA</name>
    <name evidence="7" type="ORF">SAMN05661077_2244</name>
</gene>
<dbReference type="EC" id="2.4.99.28" evidence="6"/>
<protein>
    <recommendedName>
        <fullName evidence="6">Peptidoglycan glycosyltransferase MrdB</fullName>
        <shortName evidence="6">PGT</shortName>
        <ecNumber evidence="6">2.4.99.28</ecNumber>
    </recommendedName>
    <alternativeName>
        <fullName evidence="6">Cell elongation protein RodA</fullName>
    </alternativeName>
    <alternativeName>
        <fullName evidence="6">Cell wall polymerase</fullName>
    </alternativeName>
    <alternativeName>
        <fullName evidence="6">Peptidoglycan polymerase</fullName>
        <shortName evidence="6">PG polymerase</shortName>
    </alternativeName>
</protein>
<dbReference type="GO" id="GO:0032153">
    <property type="term" value="C:cell division site"/>
    <property type="evidence" value="ECO:0007669"/>
    <property type="project" value="TreeGrafter"/>
</dbReference>
<accession>A0A0N8PN64</accession>
<dbReference type="GO" id="GO:0071555">
    <property type="term" value="P:cell wall organization"/>
    <property type="evidence" value="ECO:0007669"/>
    <property type="project" value="UniProtKB-KW"/>
</dbReference>
<sequence length="361" mass="38566">MALLSPDSPWRRFDWPYFLPILGLAIISLIVLYSAGERDAGLVLGQSARMSIAFGAFFLAAAIPPRLFALLAPYLYAGTLLLLVLVPLIGSSGMGAQRWIELGPVTIQPSEIMKLVLPMALAAFLSHQDYPPKPTVLAACLAIILLPTGLVMMQPDLGTSVLIGASGLVILFLAGAHWGYFAGLAALVLAALPPAWYMLHDYQRQRVLGFLNPEADPHGSGYHIIQSKIAIGSGGMTGKGWLNGTQAQLDFLPERHTDFIFAVLSEEFGLIGGVALLSLYLLLTMRGLVIAFRSRDIYSRLVAGGISTIFFFYVVINIGMTTGLMPVVGVPLPLVSFGGSSLLALLGGLGLVMGVSMRRGR</sequence>
<keyword evidence="4 6" id="KW-1133">Transmembrane helix</keyword>
<dbReference type="NCBIfam" id="TIGR02210">
    <property type="entry name" value="rodA_shape"/>
    <property type="match status" value="1"/>
</dbReference>
<dbReference type="STRING" id="381306.AN478_05670"/>
<dbReference type="OrthoDB" id="9768187at2"/>
<dbReference type="PATRIC" id="fig|381306.5.peg.2328"/>
<feature type="transmembrane region" description="Helical" evidence="6">
    <location>
        <begin position="15"/>
        <end position="36"/>
    </location>
</feature>
<keyword evidence="6" id="KW-0997">Cell inner membrane</keyword>